<name>A0A1I3JCM2_9RHOB</name>
<dbReference type="STRING" id="390807.SAMN04488095_1282"/>
<gene>
    <name evidence="4" type="ORF">SAMN04488095_1282</name>
</gene>
<dbReference type="Gene3D" id="3.40.630.30">
    <property type="match status" value="1"/>
</dbReference>
<dbReference type="RefSeq" id="WP_092778157.1">
    <property type="nucleotide sequence ID" value="NZ_FORA01000001.1"/>
</dbReference>
<dbReference type="Proteomes" id="UP000199110">
    <property type="component" value="Unassembled WGS sequence"/>
</dbReference>
<evidence type="ECO:0000259" key="3">
    <source>
        <dbReference type="PROSITE" id="PS51186"/>
    </source>
</evidence>
<proteinExistence type="predicted"/>
<evidence type="ECO:0000256" key="2">
    <source>
        <dbReference type="ARBA" id="ARBA00023315"/>
    </source>
</evidence>
<keyword evidence="1 4" id="KW-0808">Transferase</keyword>
<evidence type="ECO:0000313" key="4">
    <source>
        <dbReference type="EMBL" id="SFI57964.1"/>
    </source>
</evidence>
<protein>
    <submittedName>
        <fullName evidence="4">Acetyltransferase (GNAT) domain-containing protein</fullName>
    </submittedName>
</protein>
<keyword evidence="5" id="KW-1185">Reference proteome</keyword>
<dbReference type="InterPro" id="IPR016181">
    <property type="entry name" value="Acyl_CoA_acyltransferase"/>
</dbReference>
<dbReference type="OrthoDB" id="9797417at2"/>
<feature type="domain" description="N-acetyltransferase" evidence="3">
    <location>
        <begin position="1"/>
        <end position="142"/>
    </location>
</feature>
<dbReference type="CDD" id="cd04301">
    <property type="entry name" value="NAT_SF"/>
    <property type="match status" value="1"/>
</dbReference>
<dbReference type="Pfam" id="PF13673">
    <property type="entry name" value="Acetyltransf_10"/>
    <property type="match status" value="1"/>
</dbReference>
<dbReference type="PANTHER" id="PTHR43877:SF2">
    <property type="entry name" value="AMINOALKYLPHOSPHONATE N-ACETYLTRANSFERASE-RELATED"/>
    <property type="match status" value="1"/>
</dbReference>
<organism evidence="4 5">
    <name type="scientific">Jannaschia pohangensis</name>
    <dbReference type="NCBI Taxonomy" id="390807"/>
    <lineage>
        <taxon>Bacteria</taxon>
        <taxon>Pseudomonadati</taxon>
        <taxon>Pseudomonadota</taxon>
        <taxon>Alphaproteobacteria</taxon>
        <taxon>Rhodobacterales</taxon>
        <taxon>Roseobacteraceae</taxon>
        <taxon>Jannaschia</taxon>
    </lineage>
</organism>
<dbReference type="AlphaFoldDB" id="A0A1I3JCM2"/>
<accession>A0A1I3JCM2</accession>
<dbReference type="PANTHER" id="PTHR43877">
    <property type="entry name" value="AMINOALKYLPHOSPHONATE N-ACETYLTRANSFERASE-RELATED-RELATED"/>
    <property type="match status" value="1"/>
</dbReference>
<keyword evidence="2" id="KW-0012">Acyltransferase</keyword>
<dbReference type="GO" id="GO:0016747">
    <property type="term" value="F:acyltransferase activity, transferring groups other than amino-acyl groups"/>
    <property type="evidence" value="ECO:0007669"/>
    <property type="project" value="InterPro"/>
</dbReference>
<dbReference type="InterPro" id="IPR000182">
    <property type="entry name" value="GNAT_dom"/>
</dbReference>
<dbReference type="PROSITE" id="PS51186">
    <property type="entry name" value="GNAT"/>
    <property type="match status" value="1"/>
</dbReference>
<dbReference type="SUPFAM" id="SSF55729">
    <property type="entry name" value="Acyl-CoA N-acyltransferases (Nat)"/>
    <property type="match status" value="1"/>
</dbReference>
<dbReference type="EMBL" id="FORA01000001">
    <property type="protein sequence ID" value="SFI57964.1"/>
    <property type="molecule type" value="Genomic_DNA"/>
</dbReference>
<reference evidence="4 5" key="1">
    <citation type="submission" date="2016-10" db="EMBL/GenBank/DDBJ databases">
        <authorList>
            <person name="de Groot N.N."/>
        </authorList>
    </citation>
    <scope>NUCLEOTIDE SEQUENCE [LARGE SCALE GENOMIC DNA]</scope>
    <source>
        <strain evidence="4 5">DSM 19073</strain>
    </source>
</reference>
<evidence type="ECO:0000256" key="1">
    <source>
        <dbReference type="ARBA" id="ARBA00022679"/>
    </source>
</evidence>
<dbReference type="InterPro" id="IPR050832">
    <property type="entry name" value="Bact_Acetyltransf"/>
</dbReference>
<evidence type="ECO:0000313" key="5">
    <source>
        <dbReference type="Proteomes" id="UP000199110"/>
    </source>
</evidence>
<sequence length="142" mass="16059">MILRRATSDDAPACAAIVADWLRATDWMPDAPTRDQLEAIMRDGFPRREVWVAATEDDAILGYLSFAFDENHIYGLYVATPGQGVGRALLDRVKADRDRITLRSHAPNTAAHRFYEREGFRVVERGLTGADGVPEILMEWRR</sequence>